<dbReference type="InterPro" id="IPR029063">
    <property type="entry name" value="SAM-dependent_MTases_sf"/>
</dbReference>
<dbReference type="AlphaFoldDB" id="A0A0C4DPP9"/>
<evidence type="ECO:0000313" key="3">
    <source>
        <dbReference type="Proteomes" id="UP000011715"/>
    </source>
</evidence>
<reference evidence="1" key="2">
    <citation type="submission" date="2010-05" db="EMBL/GenBank/DDBJ databases">
        <title>The Genome Sequence of Magnaporthe poae strain ATCC 64411.</title>
        <authorList>
            <consortium name="The Broad Institute Genome Sequencing Platform"/>
            <consortium name="Broad Institute Genome Sequencing Center for Infectious Disease"/>
            <person name="Ma L.-J."/>
            <person name="Dead R."/>
            <person name="Young S."/>
            <person name="Zeng Q."/>
            <person name="Koehrsen M."/>
            <person name="Alvarado L."/>
            <person name="Berlin A."/>
            <person name="Chapman S.B."/>
            <person name="Chen Z."/>
            <person name="Freedman E."/>
            <person name="Gellesch M."/>
            <person name="Goldberg J."/>
            <person name="Griggs A."/>
            <person name="Gujja S."/>
            <person name="Heilman E.R."/>
            <person name="Heiman D."/>
            <person name="Hepburn T."/>
            <person name="Howarth C."/>
            <person name="Jen D."/>
            <person name="Larson L."/>
            <person name="Mehta T."/>
            <person name="Neiman D."/>
            <person name="Pearson M."/>
            <person name="Roberts A."/>
            <person name="Saif S."/>
            <person name="Shea T."/>
            <person name="Shenoy N."/>
            <person name="Sisk P."/>
            <person name="Stolte C."/>
            <person name="Sykes S."/>
            <person name="Walk T."/>
            <person name="White J."/>
            <person name="Yandava C."/>
            <person name="Haas B."/>
            <person name="Nusbaum C."/>
            <person name="Birren B."/>
        </authorList>
    </citation>
    <scope>NUCLEOTIDE SEQUENCE</scope>
    <source>
        <strain evidence="1">ATCC 64411</strain>
    </source>
</reference>
<dbReference type="EMBL" id="ADBL01000446">
    <property type="status" value="NOT_ANNOTATED_CDS"/>
    <property type="molecule type" value="Genomic_DNA"/>
</dbReference>
<dbReference type="EMBL" id="ADBL01000447">
    <property type="status" value="NOT_ANNOTATED_CDS"/>
    <property type="molecule type" value="Genomic_DNA"/>
</dbReference>
<dbReference type="PANTHER" id="PTHR43167:SF1">
    <property type="entry name" value="PUTATIVE (AFU_ORTHOLOGUE AFUA_6G01830)-RELATED"/>
    <property type="match status" value="1"/>
</dbReference>
<reference evidence="2" key="5">
    <citation type="submission" date="2015-06" db="UniProtKB">
        <authorList>
            <consortium name="EnsemblFungi"/>
        </authorList>
    </citation>
    <scope>IDENTIFICATION</scope>
    <source>
        <strain evidence="2">ATCC 64411</strain>
    </source>
</reference>
<proteinExistence type="predicted"/>
<dbReference type="OrthoDB" id="4863010at2759"/>
<dbReference type="GO" id="GO:0008168">
    <property type="term" value="F:methyltransferase activity"/>
    <property type="evidence" value="ECO:0007669"/>
    <property type="project" value="UniProtKB-KW"/>
</dbReference>
<dbReference type="EMBL" id="GL876966">
    <property type="protein sequence ID" value="KLU82751.1"/>
    <property type="molecule type" value="Genomic_DNA"/>
</dbReference>
<evidence type="ECO:0000313" key="2">
    <source>
        <dbReference type="EnsemblFungi" id="MAPG_01820T0"/>
    </source>
</evidence>
<dbReference type="OMA" id="HYESRTH"/>
<name>A0A0C4DPP9_MAGP6</name>
<dbReference type="EnsemblFungi" id="MAPG_01820T0">
    <property type="protein sequence ID" value="MAPG_01820T0"/>
    <property type="gene ID" value="MAPG_01820"/>
</dbReference>
<dbReference type="SUPFAM" id="SSF53335">
    <property type="entry name" value="S-adenosyl-L-methionine-dependent methyltransferases"/>
    <property type="match status" value="1"/>
</dbReference>
<protein>
    <submittedName>
        <fullName evidence="1">O-methyltransferase</fullName>
    </submittedName>
</protein>
<reference evidence="3" key="1">
    <citation type="submission" date="2010-05" db="EMBL/GenBank/DDBJ databases">
        <title>The genome sequence of Magnaporthe poae strain ATCC 64411.</title>
        <authorList>
            <person name="Ma L.-J."/>
            <person name="Dead R."/>
            <person name="Young S."/>
            <person name="Zeng Q."/>
            <person name="Koehrsen M."/>
            <person name="Alvarado L."/>
            <person name="Berlin A."/>
            <person name="Chapman S.B."/>
            <person name="Chen Z."/>
            <person name="Freedman E."/>
            <person name="Gellesch M."/>
            <person name="Goldberg J."/>
            <person name="Griggs A."/>
            <person name="Gujja S."/>
            <person name="Heilman E.R."/>
            <person name="Heiman D."/>
            <person name="Hepburn T."/>
            <person name="Howarth C."/>
            <person name="Jen D."/>
            <person name="Larson L."/>
            <person name="Mehta T."/>
            <person name="Neiman D."/>
            <person name="Pearson M."/>
            <person name="Roberts A."/>
            <person name="Saif S."/>
            <person name="Shea T."/>
            <person name="Shenoy N."/>
            <person name="Sisk P."/>
            <person name="Stolte C."/>
            <person name="Sykes S."/>
            <person name="Walk T."/>
            <person name="White J."/>
            <person name="Yandava C."/>
            <person name="Haas B."/>
            <person name="Nusbaum C."/>
            <person name="Birren B."/>
        </authorList>
    </citation>
    <scope>NUCLEOTIDE SEQUENCE [LARGE SCALE GENOMIC DNA]</scope>
    <source>
        <strain evidence="3">ATCC 64411 / 73-15</strain>
    </source>
</reference>
<dbReference type="Gene3D" id="3.40.50.150">
    <property type="entry name" value="Vaccinia Virus protein VP39"/>
    <property type="match status" value="1"/>
</dbReference>
<dbReference type="PANTHER" id="PTHR43167">
    <property type="entry name" value="PUTATIVE (AFU_ORTHOLOGUE AFUA_6G01830)-RELATED"/>
    <property type="match status" value="1"/>
</dbReference>
<organism evidence="2 3">
    <name type="scientific">Magnaporthiopsis poae (strain ATCC 64411 / 73-15)</name>
    <name type="common">Kentucky bluegrass fungus</name>
    <name type="synonym">Magnaporthe poae</name>
    <dbReference type="NCBI Taxonomy" id="644358"/>
    <lineage>
        <taxon>Eukaryota</taxon>
        <taxon>Fungi</taxon>
        <taxon>Dikarya</taxon>
        <taxon>Ascomycota</taxon>
        <taxon>Pezizomycotina</taxon>
        <taxon>Sordariomycetes</taxon>
        <taxon>Sordariomycetidae</taxon>
        <taxon>Magnaporthales</taxon>
        <taxon>Magnaporthaceae</taxon>
        <taxon>Magnaporthiopsis</taxon>
    </lineage>
</organism>
<accession>A0A0C4DPP9</accession>
<keyword evidence="1" id="KW-0489">Methyltransferase</keyword>
<reference evidence="1" key="3">
    <citation type="submission" date="2011-03" db="EMBL/GenBank/DDBJ databases">
        <title>Annotation of Magnaporthe poae ATCC 64411.</title>
        <authorList>
            <person name="Ma L.-J."/>
            <person name="Dead R."/>
            <person name="Young S.K."/>
            <person name="Zeng Q."/>
            <person name="Gargeya S."/>
            <person name="Fitzgerald M."/>
            <person name="Haas B."/>
            <person name="Abouelleil A."/>
            <person name="Alvarado L."/>
            <person name="Arachchi H.M."/>
            <person name="Berlin A."/>
            <person name="Brown A."/>
            <person name="Chapman S.B."/>
            <person name="Chen Z."/>
            <person name="Dunbar C."/>
            <person name="Freedman E."/>
            <person name="Gearin G."/>
            <person name="Gellesch M."/>
            <person name="Goldberg J."/>
            <person name="Griggs A."/>
            <person name="Gujja S."/>
            <person name="Heiman D."/>
            <person name="Howarth C."/>
            <person name="Larson L."/>
            <person name="Lui A."/>
            <person name="MacDonald P.J.P."/>
            <person name="Mehta T."/>
            <person name="Montmayeur A."/>
            <person name="Murphy C."/>
            <person name="Neiman D."/>
            <person name="Pearson M."/>
            <person name="Priest M."/>
            <person name="Roberts A."/>
            <person name="Saif S."/>
            <person name="Shea T."/>
            <person name="Shenoy N."/>
            <person name="Sisk P."/>
            <person name="Stolte C."/>
            <person name="Sykes S."/>
            <person name="Yandava C."/>
            <person name="Wortman J."/>
            <person name="Nusbaum C."/>
            <person name="Birren B."/>
        </authorList>
    </citation>
    <scope>NUCLEOTIDE SEQUENCE</scope>
    <source>
        <strain evidence="1">ATCC 64411</strain>
    </source>
</reference>
<dbReference type="eggNOG" id="ENOG502SKN0">
    <property type="taxonomic scope" value="Eukaryota"/>
</dbReference>
<dbReference type="GO" id="GO:0032259">
    <property type="term" value="P:methylation"/>
    <property type="evidence" value="ECO:0007669"/>
    <property type="project" value="UniProtKB-KW"/>
</dbReference>
<evidence type="ECO:0000313" key="1">
    <source>
        <dbReference type="EMBL" id="KLU82751.1"/>
    </source>
</evidence>
<keyword evidence="1" id="KW-0808">Transferase</keyword>
<gene>
    <name evidence="1" type="ORF">MAPG_01820</name>
</gene>
<dbReference type="Proteomes" id="UP000011715">
    <property type="component" value="Unassembled WGS sequence"/>
</dbReference>
<reference evidence="2" key="4">
    <citation type="journal article" date="2015" name="G3 (Bethesda)">
        <title>Genome sequences of three phytopathogenic species of the Magnaporthaceae family of fungi.</title>
        <authorList>
            <person name="Okagaki L.H."/>
            <person name="Nunes C.C."/>
            <person name="Sailsbery J."/>
            <person name="Clay B."/>
            <person name="Brown D."/>
            <person name="John T."/>
            <person name="Oh Y."/>
            <person name="Young N."/>
            <person name="Fitzgerald M."/>
            <person name="Haas B.J."/>
            <person name="Zeng Q."/>
            <person name="Young S."/>
            <person name="Adiconis X."/>
            <person name="Fan L."/>
            <person name="Levin J.Z."/>
            <person name="Mitchell T.K."/>
            <person name="Okubara P.A."/>
            <person name="Farman M.L."/>
            <person name="Kohn L.M."/>
            <person name="Birren B."/>
            <person name="Ma L.-J."/>
            <person name="Dean R.A."/>
        </authorList>
    </citation>
    <scope>NUCLEOTIDE SEQUENCE</scope>
    <source>
        <strain evidence="2">ATCC 64411 / 73-15</strain>
    </source>
</reference>
<dbReference type="VEuPathDB" id="FungiDB:MAPG_01820"/>
<sequence>MPSPFHQAEIFKALSSISASQRVLDVLARLHDEALGEPPFAKRARKNWALAGRDEVQRWIELREGDLLETLKTDMPSQVDFLLLDIWTPLALPTLKLVKPHLKKGAIVLADNVEAAKEGYRDLLEYVGRPESGFRSTILPYGGGFQMLVYVGFD</sequence>
<keyword evidence="3" id="KW-1185">Reference proteome</keyword>